<dbReference type="PANTHER" id="PTHR48100:SF1">
    <property type="entry name" value="HISTIDINE PHOSPHATASE FAMILY PROTEIN-RELATED"/>
    <property type="match status" value="1"/>
</dbReference>
<gene>
    <name evidence="3" type="ORF">SAMN04487928_13728</name>
</gene>
<accession>A0A1I5XU22</accession>
<dbReference type="GO" id="GO:0016791">
    <property type="term" value="F:phosphatase activity"/>
    <property type="evidence" value="ECO:0007669"/>
    <property type="project" value="TreeGrafter"/>
</dbReference>
<dbReference type="EMBL" id="FOXO01000037">
    <property type="protein sequence ID" value="SFQ35445.1"/>
    <property type="molecule type" value="Genomic_DNA"/>
</dbReference>
<reference evidence="4" key="1">
    <citation type="submission" date="2016-10" db="EMBL/GenBank/DDBJ databases">
        <authorList>
            <person name="Varghese N."/>
            <person name="Submissions S."/>
        </authorList>
    </citation>
    <scope>NUCLEOTIDE SEQUENCE [LARGE SCALE GENOMIC DNA]</scope>
    <source>
        <strain evidence="4">P18</strain>
    </source>
</reference>
<evidence type="ECO:0000256" key="2">
    <source>
        <dbReference type="PIRSR" id="PIRSR613078-2"/>
    </source>
</evidence>
<dbReference type="Proteomes" id="UP000182624">
    <property type="component" value="Unassembled WGS sequence"/>
</dbReference>
<dbReference type="InterPro" id="IPR050275">
    <property type="entry name" value="PGM_Phosphatase"/>
</dbReference>
<dbReference type="Pfam" id="PF00300">
    <property type="entry name" value="His_Phos_1"/>
    <property type="match status" value="1"/>
</dbReference>
<organism evidence="3 4">
    <name type="scientific">Butyrivibrio proteoclasticus</name>
    <dbReference type="NCBI Taxonomy" id="43305"/>
    <lineage>
        <taxon>Bacteria</taxon>
        <taxon>Bacillati</taxon>
        <taxon>Bacillota</taxon>
        <taxon>Clostridia</taxon>
        <taxon>Lachnospirales</taxon>
        <taxon>Lachnospiraceae</taxon>
        <taxon>Butyrivibrio</taxon>
    </lineage>
</organism>
<evidence type="ECO:0000313" key="4">
    <source>
        <dbReference type="Proteomes" id="UP000182624"/>
    </source>
</evidence>
<proteinExistence type="predicted"/>
<feature type="binding site" evidence="2">
    <location>
        <begin position="12"/>
        <end position="19"/>
    </location>
    <ligand>
        <name>substrate</name>
    </ligand>
</feature>
<sequence>MGNSMDHFYFIRHGETVWNVENKICGATDIELTENGHEQAIRTGKLILEKGITADKILSSPLIRASETARHISEVTGIPMEIEPRLIEQNFGRYESTPRDGAEFHEAKKDMASRFGTGESMLQTAHRIYGLLDDIKAGDKEYILVAHNGLVRIIESYFREMDNEEFSSIGIKNCEVKRYDFRDCVK</sequence>
<dbReference type="Gene3D" id="3.40.50.1240">
    <property type="entry name" value="Phosphoglycerate mutase-like"/>
    <property type="match status" value="1"/>
</dbReference>
<protein>
    <submittedName>
        <fullName evidence="3">Probable phosphoglycerate mutase</fullName>
    </submittedName>
</protein>
<keyword evidence="4" id="KW-1185">Reference proteome</keyword>
<dbReference type="InterPro" id="IPR013078">
    <property type="entry name" value="His_Pase_superF_clade-1"/>
</dbReference>
<dbReference type="GO" id="GO:0005737">
    <property type="term" value="C:cytoplasm"/>
    <property type="evidence" value="ECO:0007669"/>
    <property type="project" value="TreeGrafter"/>
</dbReference>
<dbReference type="PIRSF" id="PIRSF000709">
    <property type="entry name" value="6PFK_2-Ptase"/>
    <property type="match status" value="1"/>
</dbReference>
<dbReference type="InterPro" id="IPR029033">
    <property type="entry name" value="His_PPase_superfam"/>
</dbReference>
<feature type="active site" description="Proton donor/acceptor" evidence="1">
    <location>
        <position position="88"/>
    </location>
</feature>
<dbReference type="SUPFAM" id="SSF53254">
    <property type="entry name" value="Phosphoglycerate mutase-like"/>
    <property type="match status" value="1"/>
</dbReference>
<dbReference type="SMART" id="SM00855">
    <property type="entry name" value="PGAM"/>
    <property type="match status" value="1"/>
</dbReference>
<feature type="binding site" evidence="2">
    <location>
        <position position="64"/>
    </location>
    <ligand>
        <name>substrate</name>
    </ligand>
</feature>
<dbReference type="PANTHER" id="PTHR48100">
    <property type="entry name" value="BROAD-SPECIFICITY PHOSPHATASE YOR283W-RELATED"/>
    <property type="match status" value="1"/>
</dbReference>
<dbReference type="AlphaFoldDB" id="A0A1I5XU22"/>
<evidence type="ECO:0000313" key="3">
    <source>
        <dbReference type="EMBL" id="SFQ35445.1"/>
    </source>
</evidence>
<dbReference type="CDD" id="cd07067">
    <property type="entry name" value="HP_PGM_like"/>
    <property type="match status" value="1"/>
</dbReference>
<evidence type="ECO:0000256" key="1">
    <source>
        <dbReference type="PIRSR" id="PIRSR613078-1"/>
    </source>
</evidence>
<feature type="active site" description="Tele-phosphohistidine intermediate" evidence="1">
    <location>
        <position position="13"/>
    </location>
</feature>
<name>A0A1I5XU22_9FIRM</name>